<dbReference type="SMART" id="SM00752">
    <property type="entry name" value="HTTM"/>
    <property type="match status" value="1"/>
</dbReference>
<evidence type="ECO:0000256" key="5">
    <source>
        <dbReference type="ARBA" id="ARBA00023157"/>
    </source>
</evidence>
<dbReference type="OrthoDB" id="341137at2"/>
<proteinExistence type="predicted"/>
<dbReference type="Proteomes" id="UP000315995">
    <property type="component" value="Chromosome"/>
</dbReference>
<protein>
    <submittedName>
        <fullName evidence="9">HTTM domain-containing protein</fullName>
    </submittedName>
</protein>
<sequence>MSVAPATTWLDTLRERAAEHVDVSSLAAFRVLFGLMMCFGTIRFMAYGWVDQFFAEPDFFFHFWGFEWVEVLPPTWMHAAFAALAVLSFLVAIGLFYRFAIVGFFVLFTYVELIDVANYLNHYYLVSLLALLLCFLPANAAWSVDAKLWPRVRRAKIPAFYVWLLRFQVGTVYFYAGVAKIGTDWLIHGQPLNIWLSSRVDTPVIGPFLDIWWIAVAMGWAGMLHDLLMPFLLLSKKTRPYAYAVLVVFHVATGYFFRIGMFPLIMMVSASIFFPPDWPKRWVPERLWPAPGQSQESRRWQTPAMALALAFCLLQVAMPLRFLAYPGNVLWSEQGMRWSWKVMLREKNGAVTFLVDVAGRERAYRVSPSRYLSSHQEREMSGQPDLILQLAHHIGEEYRSKGFEDVEVRVDALVSLNGRKPQAMIDPTVDLMTVDDGVAPAHWILPGPTQPPPRLGRMTMGQ</sequence>
<name>A0A4Y6PXL9_PERCE</name>
<accession>A0A4Y6PXL9</accession>
<dbReference type="Pfam" id="PF05090">
    <property type="entry name" value="HTTM"/>
    <property type="match status" value="1"/>
</dbReference>
<dbReference type="InterPro" id="IPR053935">
    <property type="entry name" value="VKGC_lumenal_dom"/>
</dbReference>
<comment type="subcellular location">
    <subcellularLocation>
        <location evidence="1">Endomembrane system</location>
        <topology evidence="1">Multi-pass membrane protein</topology>
    </subcellularLocation>
</comment>
<dbReference type="AlphaFoldDB" id="A0A4Y6PXL9"/>
<dbReference type="Pfam" id="PF22777">
    <property type="entry name" value="VKGC_lumenal_dom"/>
    <property type="match status" value="1"/>
</dbReference>
<evidence type="ECO:0000256" key="1">
    <source>
        <dbReference type="ARBA" id="ARBA00004127"/>
    </source>
</evidence>
<accession>A0A5B8YAE9</accession>
<evidence type="ECO:0000256" key="6">
    <source>
        <dbReference type="ARBA" id="ARBA00023239"/>
    </source>
</evidence>
<dbReference type="EMBL" id="CP041186">
    <property type="protein sequence ID" value="QDG53066.1"/>
    <property type="molecule type" value="Genomic_DNA"/>
</dbReference>
<feature type="transmembrane region" description="Helical" evidence="7">
    <location>
        <begin position="241"/>
        <end position="274"/>
    </location>
</feature>
<evidence type="ECO:0000256" key="2">
    <source>
        <dbReference type="ARBA" id="ARBA00022692"/>
    </source>
</evidence>
<feature type="transmembrane region" description="Helical" evidence="7">
    <location>
        <begin position="157"/>
        <end position="176"/>
    </location>
</feature>
<organism evidence="9 10">
    <name type="scientific">Persicimonas caeni</name>
    <dbReference type="NCBI Taxonomy" id="2292766"/>
    <lineage>
        <taxon>Bacteria</taxon>
        <taxon>Deltaproteobacteria</taxon>
        <taxon>Bradymonadales</taxon>
        <taxon>Bradymonadaceae</taxon>
        <taxon>Persicimonas</taxon>
    </lineage>
</organism>
<feature type="domain" description="HTTM-like" evidence="8">
    <location>
        <begin position="18"/>
        <end position="278"/>
    </location>
</feature>
<keyword evidence="10" id="KW-1185">Reference proteome</keyword>
<dbReference type="InterPro" id="IPR053934">
    <property type="entry name" value="HTTM_dom"/>
</dbReference>
<keyword evidence="6" id="KW-0456">Lyase</keyword>
<dbReference type="InterPro" id="IPR011020">
    <property type="entry name" value="HTTM-like"/>
</dbReference>
<gene>
    <name evidence="9" type="ORF">FIV42_20655</name>
</gene>
<dbReference type="GO" id="GO:0019842">
    <property type="term" value="F:vitamin binding"/>
    <property type="evidence" value="ECO:0007669"/>
    <property type="project" value="TreeGrafter"/>
</dbReference>
<evidence type="ECO:0000313" key="10">
    <source>
        <dbReference type="Proteomes" id="UP000315995"/>
    </source>
</evidence>
<keyword evidence="5" id="KW-1015">Disulfide bond</keyword>
<dbReference type="PANTHER" id="PTHR12639:SF7">
    <property type="entry name" value="HTTM DOMAIN-CONTAINING PROTEIN"/>
    <property type="match status" value="1"/>
</dbReference>
<dbReference type="InterPro" id="IPR007782">
    <property type="entry name" value="VKG_COase"/>
</dbReference>
<feature type="transmembrane region" description="Helical" evidence="7">
    <location>
        <begin position="27"/>
        <end position="50"/>
    </location>
</feature>
<keyword evidence="4 7" id="KW-0472">Membrane</keyword>
<feature type="transmembrane region" description="Helical" evidence="7">
    <location>
        <begin position="123"/>
        <end position="145"/>
    </location>
</feature>
<dbReference type="GO" id="GO:0008488">
    <property type="term" value="F:gamma-glutamyl carboxylase activity"/>
    <property type="evidence" value="ECO:0007669"/>
    <property type="project" value="InterPro"/>
</dbReference>
<keyword evidence="2 7" id="KW-0812">Transmembrane</keyword>
<evidence type="ECO:0000259" key="8">
    <source>
        <dbReference type="SMART" id="SM00752"/>
    </source>
</evidence>
<dbReference type="GO" id="GO:0012505">
    <property type="term" value="C:endomembrane system"/>
    <property type="evidence" value="ECO:0007669"/>
    <property type="project" value="UniProtKB-SubCell"/>
</dbReference>
<evidence type="ECO:0000256" key="4">
    <source>
        <dbReference type="ARBA" id="ARBA00023136"/>
    </source>
</evidence>
<keyword evidence="3 7" id="KW-1133">Transmembrane helix</keyword>
<dbReference type="RefSeq" id="WP_141199527.1">
    <property type="nucleotide sequence ID" value="NZ_CP041186.1"/>
</dbReference>
<feature type="transmembrane region" description="Helical" evidence="7">
    <location>
        <begin position="81"/>
        <end position="111"/>
    </location>
</feature>
<dbReference type="PANTHER" id="PTHR12639">
    <property type="entry name" value="VITAMIN K-DEPENDENT GAMMA-CARBOXYLASE"/>
    <property type="match status" value="1"/>
</dbReference>
<reference evidence="9 10" key="1">
    <citation type="submission" date="2019-06" db="EMBL/GenBank/DDBJ databases">
        <title>Persicimonas caeni gen. nov., sp. nov., a predatory bacterium isolated from solar saltern.</title>
        <authorList>
            <person name="Wang S."/>
        </authorList>
    </citation>
    <scope>NUCLEOTIDE SEQUENCE [LARGE SCALE GENOMIC DNA]</scope>
    <source>
        <strain evidence="9 10">YN101</strain>
    </source>
</reference>
<evidence type="ECO:0000256" key="7">
    <source>
        <dbReference type="SAM" id="Phobius"/>
    </source>
</evidence>
<evidence type="ECO:0000256" key="3">
    <source>
        <dbReference type="ARBA" id="ARBA00022989"/>
    </source>
</evidence>
<feature type="transmembrane region" description="Helical" evidence="7">
    <location>
        <begin position="211"/>
        <end position="234"/>
    </location>
</feature>
<evidence type="ECO:0000313" key="9">
    <source>
        <dbReference type="EMBL" id="QDG53066.1"/>
    </source>
</evidence>